<feature type="non-terminal residue" evidence="2">
    <location>
        <position position="1"/>
    </location>
</feature>
<protein>
    <recommendedName>
        <fullName evidence="1">Apple domain-containing protein</fullName>
    </recommendedName>
</protein>
<organism evidence="2 3">
    <name type="scientific">Trichonephila inaurata madagascariensis</name>
    <dbReference type="NCBI Taxonomy" id="2747483"/>
    <lineage>
        <taxon>Eukaryota</taxon>
        <taxon>Metazoa</taxon>
        <taxon>Ecdysozoa</taxon>
        <taxon>Arthropoda</taxon>
        <taxon>Chelicerata</taxon>
        <taxon>Arachnida</taxon>
        <taxon>Araneae</taxon>
        <taxon>Araneomorphae</taxon>
        <taxon>Entelegynae</taxon>
        <taxon>Araneoidea</taxon>
        <taxon>Nephilidae</taxon>
        <taxon>Trichonephila</taxon>
        <taxon>Trichonephila inaurata</taxon>
    </lineage>
</organism>
<name>A0A8X7BS57_9ARAC</name>
<dbReference type="AlphaFoldDB" id="A0A8X7BS57"/>
<dbReference type="SUPFAM" id="SSF57414">
    <property type="entry name" value="Hairpin loop containing domain-like"/>
    <property type="match status" value="1"/>
</dbReference>
<dbReference type="EMBL" id="BMAV01002411">
    <property type="protein sequence ID" value="GFY41298.1"/>
    <property type="molecule type" value="Genomic_DNA"/>
</dbReference>
<comment type="caution">
    <text evidence="2">The sequence shown here is derived from an EMBL/GenBank/DDBJ whole genome shotgun (WGS) entry which is preliminary data.</text>
</comment>
<dbReference type="PROSITE" id="PS50948">
    <property type="entry name" value="PAN"/>
    <property type="match status" value="1"/>
</dbReference>
<accession>A0A8X7BS57</accession>
<sequence>DCPKPTFVRRLFVRFRPDLLPSVNVILVHESPPSECYEQCVGDKNCSAYFVDYRNSSCLLIRDLGRDLLEGELIKDEDSSYHRKVCLPNSQCDHEWAFDEVQGVQLFSITWTRP</sequence>
<keyword evidence="3" id="KW-1185">Reference proteome</keyword>
<dbReference type="Proteomes" id="UP000886998">
    <property type="component" value="Unassembled WGS sequence"/>
</dbReference>
<dbReference type="InterPro" id="IPR003609">
    <property type="entry name" value="Pan_app"/>
</dbReference>
<evidence type="ECO:0000259" key="1">
    <source>
        <dbReference type="PROSITE" id="PS50948"/>
    </source>
</evidence>
<proteinExistence type="predicted"/>
<evidence type="ECO:0000313" key="3">
    <source>
        <dbReference type="Proteomes" id="UP000886998"/>
    </source>
</evidence>
<reference evidence="2" key="1">
    <citation type="submission" date="2020-08" db="EMBL/GenBank/DDBJ databases">
        <title>Multicomponent nature underlies the extraordinary mechanical properties of spider dragline silk.</title>
        <authorList>
            <person name="Kono N."/>
            <person name="Nakamura H."/>
            <person name="Mori M."/>
            <person name="Yoshida Y."/>
            <person name="Ohtoshi R."/>
            <person name="Malay A.D."/>
            <person name="Moran D.A.P."/>
            <person name="Tomita M."/>
            <person name="Numata K."/>
            <person name="Arakawa K."/>
        </authorList>
    </citation>
    <scope>NUCLEOTIDE SEQUENCE</scope>
</reference>
<feature type="domain" description="Apple" evidence="1">
    <location>
        <begin position="2"/>
        <end position="86"/>
    </location>
</feature>
<evidence type="ECO:0000313" key="2">
    <source>
        <dbReference type="EMBL" id="GFY41298.1"/>
    </source>
</evidence>
<gene>
    <name evidence="2" type="primary">AVEN_264991_1</name>
    <name evidence="2" type="ORF">TNIN_1361</name>
</gene>